<dbReference type="Proteomes" id="UP000283634">
    <property type="component" value="Unassembled WGS sequence"/>
</dbReference>
<dbReference type="Pfam" id="PF13859">
    <property type="entry name" value="BNR_3"/>
    <property type="match status" value="1"/>
</dbReference>
<sequence length="131" mass="14717">MTHACTVIYTESDVGSRKLSEEAEISNDCAFATLFAWEGKVVMVTVISSSSWRRRVYESADNGKTWTEATGLLLRLLQDAYTLRDLYDFVGLLTATIEERTVLLCTEVVSLIRNARGEAIPFSAEHKVIRH</sequence>
<name>A0A422NB44_TRYRA</name>
<dbReference type="InterPro" id="IPR011040">
    <property type="entry name" value="Sialidase"/>
</dbReference>
<comment type="caution">
    <text evidence="2">The sequence shown here is derived from an EMBL/GenBank/DDBJ whole genome shotgun (WGS) entry which is preliminary data.</text>
</comment>
<organism evidence="2 3">
    <name type="scientific">Trypanosoma rangeli</name>
    <dbReference type="NCBI Taxonomy" id="5698"/>
    <lineage>
        <taxon>Eukaryota</taxon>
        <taxon>Discoba</taxon>
        <taxon>Euglenozoa</taxon>
        <taxon>Kinetoplastea</taxon>
        <taxon>Metakinetoplastina</taxon>
        <taxon>Trypanosomatida</taxon>
        <taxon>Trypanosomatidae</taxon>
        <taxon>Trypanosoma</taxon>
        <taxon>Herpetosoma</taxon>
    </lineage>
</organism>
<gene>
    <name evidence="2" type="ORF">TraAM80_06222</name>
</gene>
<dbReference type="GeneID" id="40330155"/>
<keyword evidence="3" id="KW-1185">Reference proteome</keyword>
<dbReference type="PRINTS" id="PR01803">
    <property type="entry name" value="TCSIALIDASE"/>
</dbReference>
<evidence type="ECO:0000313" key="2">
    <source>
        <dbReference type="EMBL" id="RNF02700.1"/>
    </source>
</evidence>
<reference evidence="2 3" key="1">
    <citation type="journal article" date="2018" name="BMC Genomics">
        <title>Genomic comparison of Trypanosoma conorhini and Trypanosoma rangeli to Trypanosoma cruzi strains of high and low virulence.</title>
        <authorList>
            <person name="Bradwell K.R."/>
            <person name="Koparde V.N."/>
            <person name="Matveyev A.V."/>
            <person name="Serrano M.G."/>
            <person name="Alves J.M."/>
            <person name="Parikh H."/>
            <person name="Huang B."/>
            <person name="Lee V."/>
            <person name="Espinosa-Alvarez O."/>
            <person name="Ortiz P.A."/>
            <person name="Costa-Martins A.G."/>
            <person name="Teixeira M.M."/>
            <person name="Buck G.A."/>
        </authorList>
    </citation>
    <scope>NUCLEOTIDE SEQUENCE [LARGE SCALE GENOMIC DNA]</scope>
    <source>
        <strain evidence="2 3">AM80</strain>
    </source>
</reference>
<protein>
    <submittedName>
        <fullName evidence="2">Trans-sialidase</fullName>
    </submittedName>
</protein>
<accession>A0A422NB44</accession>
<dbReference type="Gene3D" id="2.120.10.10">
    <property type="match status" value="1"/>
</dbReference>
<dbReference type="EMBL" id="MKGL01000222">
    <property type="protein sequence ID" value="RNF02700.1"/>
    <property type="molecule type" value="Genomic_DNA"/>
</dbReference>
<dbReference type="SUPFAM" id="SSF50939">
    <property type="entry name" value="Sialidases"/>
    <property type="match status" value="1"/>
</dbReference>
<dbReference type="AlphaFoldDB" id="A0A422NB44"/>
<dbReference type="GO" id="GO:0004308">
    <property type="term" value="F:exo-alpha-sialidase activity"/>
    <property type="evidence" value="ECO:0007669"/>
    <property type="project" value="InterPro"/>
</dbReference>
<evidence type="ECO:0000313" key="3">
    <source>
        <dbReference type="Proteomes" id="UP000283634"/>
    </source>
</evidence>
<feature type="domain" description="Sialidase" evidence="1">
    <location>
        <begin position="6"/>
        <end position="113"/>
    </location>
</feature>
<dbReference type="RefSeq" id="XP_029237079.1">
    <property type="nucleotide sequence ID" value="XM_029383074.1"/>
</dbReference>
<dbReference type="CDD" id="cd15482">
    <property type="entry name" value="Sialidase_non-viral"/>
    <property type="match status" value="1"/>
</dbReference>
<proteinExistence type="predicted"/>
<dbReference type="InterPro" id="IPR036278">
    <property type="entry name" value="Sialidase_sf"/>
</dbReference>
<dbReference type="InterPro" id="IPR008377">
    <property type="entry name" value="Sialidase_trypan"/>
</dbReference>
<evidence type="ECO:0000259" key="1">
    <source>
        <dbReference type="Pfam" id="PF13859"/>
    </source>
</evidence>